<sequence length="87" mass="10175">MNEIFTVKQYSGAVEFLKANFQRTVMVEQRESDLYRMFFEKSDAEQMIDLELLNTLETKGLLSPKKKSKNGSGEYYLSKTLSNIFQF</sequence>
<comment type="caution">
    <text evidence="1">The sequence shown here is derived from an EMBL/GenBank/DDBJ whole genome shotgun (WGS) entry which is preliminary data.</text>
</comment>
<dbReference type="RefSeq" id="WP_338238134.1">
    <property type="nucleotide sequence ID" value="NZ_BQKE01000002.1"/>
</dbReference>
<dbReference type="EMBL" id="BQKE01000002">
    <property type="protein sequence ID" value="GJM62907.1"/>
    <property type="molecule type" value="Genomic_DNA"/>
</dbReference>
<dbReference type="Proteomes" id="UP001310022">
    <property type="component" value="Unassembled WGS sequence"/>
</dbReference>
<accession>A0AAN5ALK2</accession>
<evidence type="ECO:0000313" key="1">
    <source>
        <dbReference type="EMBL" id="GJM62907.1"/>
    </source>
</evidence>
<dbReference type="AlphaFoldDB" id="A0AAN5ALK2"/>
<protein>
    <submittedName>
        <fullName evidence="1">Uncharacterized protein</fullName>
    </submittedName>
</protein>
<keyword evidence="2" id="KW-1185">Reference proteome</keyword>
<gene>
    <name evidence="1" type="ORF">PEDI_34590</name>
</gene>
<proteinExistence type="predicted"/>
<evidence type="ECO:0000313" key="2">
    <source>
        <dbReference type="Proteomes" id="UP001310022"/>
    </source>
</evidence>
<organism evidence="1 2">
    <name type="scientific">Persicobacter diffluens</name>
    <dbReference type="NCBI Taxonomy" id="981"/>
    <lineage>
        <taxon>Bacteria</taxon>
        <taxon>Pseudomonadati</taxon>
        <taxon>Bacteroidota</taxon>
        <taxon>Cytophagia</taxon>
        <taxon>Cytophagales</taxon>
        <taxon>Persicobacteraceae</taxon>
        <taxon>Persicobacter</taxon>
    </lineage>
</organism>
<name>A0AAN5ALK2_9BACT</name>
<reference evidence="1 2" key="1">
    <citation type="submission" date="2021-12" db="EMBL/GenBank/DDBJ databases">
        <title>Genome sequencing of bacteria with rrn-lacking chromosome and rrn-plasmid.</title>
        <authorList>
            <person name="Anda M."/>
            <person name="Iwasaki W."/>
        </authorList>
    </citation>
    <scope>NUCLEOTIDE SEQUENCE [LARGE SCALE GENOMIC DNA]</scope>
    <source>
        <strain evidence="1 2">NBRC 15940</strain>
    </source>
</reference>